<evidence type="ECO:0000313" key="2">
    <source>
        <dbReference type="Proteomes" id="UP000810207"/>
    </source>
</evidence>
<gene>
    <name evidence="1" type="ORF">J2Z28_004457</name>
</gene>
<sequence length="31" mass="3407">MGQTRGFGLLPMTVRFQTASDPTKQAPKVNE</sequence>
<comment type="caution">
    <text evidence="1">The sequence shown here is derived from an EMBL/GenBank/DDBJ whole genome shotgun (WGS) entry which is preliminary data.</text>
</comment>
<dbReference type="Proteomes" id="UP000810207">
    <property type="component" value="Unassembled WGS sequence"/>
</dbReference>
<keyword evidence="2" id="KW-1185">Reference proteome</keyword>
<evidence type="ECO:0000313" key="1">
    <source>
        <dbReference type="EMBL" id="MBP2247788.1"/>
    </source>
</evidence>
<proteinExistence type="predicted"/>
<organism evidence="1 2">
    <name type="scientific">Paenibacillus xylanexedens</name>
    <dbReference type="NCBI Taxonomy" id="528191"/>
    <lineage>
        <taxon>Bacteria</taxon>
        <taxon>Bacillati</taxon>
        <taxon>Bacillota</taxon>
        <taxon>Bacilli</taxon>
        <taxon>Bacillales</taxon>
        <taxon>Paenibacillaceae</taxon>
        <taxon>Paenibacillus</taxon>
    </lineage>
</organism>
<protein>
    <submittedName>
        <fullName evidence="1">Uncharacterized protein</fullName>
    </submittedName>
</protein>
<reference evidence="1 2" key="1">
    <citation type="submission" date="2021-03" db="EMBL/GenBank/DDBJ databases">
        <title>Genomic Encyclopedia of Type Strains, Phase IV (KMG-IV): sequencing the most valuable type-strain genomes for metagenomic binning, comparative biology and taxonomic classification.</title>
        <authorList>
            <person name="Goeker M."/>
        </authorList>
    </citation>
    <scope>NUCLEOTIDE SEQUENCE [LARGE SCALE GENOMIC DNA]</scope>
    <source>
        <strain evidence="1 2">DSM 21292</strain>
    </source>
</reference>
<name>A0ABS4RY12_PAEXY</name>
<dbReference type="EMBL" id="JAGIKV010000018">
    <property type="protein sequence ID" value="MBP2247788.1"/>
    <property type="molecule type" value="Genomic_DNA"/>
</dbReference>
<accession>A0ABS4RY12</accession>